<dbReference type="EnsemblMetazoa" id="ACUA010872-RA">
    <property type="protein sequence ID" value="ACUA010872-PA"/>
    <property type="gene ID" value="ACUA010872"/>
</dbReference>
<evidence type="ECO:0000313" key="2">
    <source>
        <dbReference type="Proteomes" id="UP000075883"/>
    </source>
</evidence>
<proteinExistence type="predicted"/>
<dbReference type="EMBL" id="AXCM01009082">
    <property type="status" value="NOT_ANNOTATED_CDS"/>
    <property type="molecule type" value="Genomic_DNA"/>
</dbReference>
<dbReference type="AlphaFoldDB" id="A0A182M6R9"/>
<organism evidence="1 2">
    <name type="scientific">Anopheles culicifacies</name>
    <dbReference type="NCBI Taxonomy" id="139723"/>
    <lineage>
        <taxon>Eukaryota</taxon>
        <taxon>Metazoa</taxon>
        <taxon>Ecdysozoa</taxon>
        <taxon>Arthropoda</taxon>
        <taxon>Hexapoda</taxon>
        <taxon>Insecta</taxon>
        <taxon>Pterygota</taxon>
        <taxon>Neoptera</taxon>
        <taxon>Endopterygota</taxon>
        <taxon>Diptera</taxon>
        <taxon>Nematocera</taxon>
        <taxon>Culicoidea</taxon>
        <taxon>Culicidae</taxon>
        <taxon>Anophelinae</taxon>
        <taxon>Anopheles</taxon>
        <taxon>culicifacies species complex</taxon>
    </lineage>
</organism>
<dbReference type="Proteomes" id="UP000075883">
    <property type="component" value="Unassembled WGS sequence"/>
</dbReference>
<keyword evidence="2" id="KW-1185">Reference proteome</keyword>
<dbReference type="VEuPathDB" id="VectorBase:ACUA010872"/>
<name>A0A182M6R9_9DIPT</name>
<reference evidence="1" key="2">
    <citation type="submission" date="2020-05" db="UniProtKB">
        <authorList>
            <consortium name="EnsemblMetazoa"/>
        </authorList>
    </citation>
    <scope>IDENTIFICATION</scope>
    <source>
        <strain evidence="1">A-37</strain>
    </source>
</reference>
<protein>
    <submittedName>
        <fullName evidence="1">Uncharacterized protein</fullName>
    </submittedName>
</protein>
<evidence type="ECO:0000313" key="1">
    <source>
        <dbReference type="EnsemblMetazoa" id="ACUA010872-PA"/>
    </source>
</evidence>
<sequence length="199" mass="22051">MVANVSSATTSIRLSQRFSSSSWIAQGVPCSRFYLYRLQTIVTKVELLDGAGHGEVCDASSPCKHPQNSCLEQLIIEGVREVTDRAVDEAQLTDSGEYARLYLGIHMHGGIVQLAPGLEVTVAGVLSYNGTSHQERHTHTRTTTIAQEKITKQYNWEVTEAKKVSLTLNTMSRGEMRSSFRLWSVLKHPIFSTLFASCC</sequence>
<accession>A0A182M6R9</accession>
<reference evidence="2" key="1">
    <citation type="submission" date="2013-09" db="EMBL/GenBank/DDBJ databases">
        <title>The Genome Sequence of Anopheles culicifacies species A.</title>
        <authorList>
            <consortium name="The Broad Institute Genomics Platform"/>
            <person name="Neafsey D.E."/>
            <person name="Besansky N."/>
            <person name="Howell P."/>
            <person name="Walton C."/>
            <person name="Young S.K."/>
            <person name="Zeng Q."/>
            <person name="Gargeya S."/>
            <person name="Fitzgerald M."/>
            <person name="Haas B."/>
            <person name="Abouelleil A."/>
            <person name="Allen A.W."/>
            <person name="Alvarado L."/>
            <person name="Arachchi H.M."/>
            <person name="Berlin A.M."/>
            <person name="Chapman S.B."/>
            <person name="Gainer-Dewar J."/>
            <person name="Goldberg J."/>
            <person name="Griggs A."/>
            <person name="Gujja S."/>
            <person name="Hansen M."/>
            <person name="Howarth C."/>
            <person name="Imamovic A."/>
            <person name="Ireland A."/>
            <person name="Larimer J."/>
            <person name="McCowan C."/>
            <person name="Murphy C."/>
            <person name="Pearson M."/>
            <person name="Poon T.W."/>
            <person name="Priest M."/>
            <person name="Roberts A."/>
            <person name="Saif S."/>
            <person name="Shea T."/>
            <person name="Sisk P."/>
            <person name="Sykes S."/>
            <person name="Wortman J."/>
            <person name="Nusbaum C."/>
            <person name="Birren B."/>
        </authorList>
    </citation>
    <scope>NUCLEOTIDE SEQUENCE [LARGE SCALE GENOMIC DNA]</scope>
    <source>
        <strain evidence="2">A-37</strain>
    </source>
</reference>